<name>A0AA95H968_9GAMM</name>
<evidence type="ECO:0000256" key="1">
    <source>
        <dbReference type="ARBA" id="ARBA00004167"/>
    </source>
</evidence>
<dbReference type="SUPFAM" id="SSF54523">
    <property type="entry name" value="Pili subunits"/>
    <property type="match status" value="1"/>
</dbReference>
<evidence type="ECO:0000313" key="7">
    <source>
        <dbReference type="EMBL" id="WGZ90634.1"/>
    </source>
</evidence>
<evidence type="ECO:0000256" key="6">
    <source>
        <dbReference type="SAM" id="Phobius"/>
    </source>
</evidence>
<dbReference type="Pfam" id="PF07963">
    <property type="entry name" value="N_methyl"/>
    <property type="match status" value="1"/>
</dbReference>
<keyword evidence="5 6" id="KW-0472">Membrane</keyword>
<evidence type="ECO:0000256" key="4">
    <source>
        <dbReference type="ARBA" id="ARBA00022989"/>
    </source>
</evidence>
<gene>
    <name evidence="7" type="ORF">QJT80_14255</name>
</gene>
<sequence>MILVAGRSSFRQQSAGFSLVELLIVILVISILYSMVGSLLAPSFFDPLQQEVEQLHHKVKLAQDESAIRSQALALGFDEKGYQFFSLTDLSKTNNWQALADDALLGAYQYRGMFKPTLYIDGAAVSLPKSGKVKPQIFILPTGEMKPFKWELQEDKQRVMQLEYNAVGQLVTEQIR</sequence>
<dbReference type="AlphaFoldDB" id="A0AA95H968"/>
<dbReference type="GO" id="GO:0015627">
    <property type="term" value="C:type II protein secretion system complex"/>
    <property type="evidence" value="ECO:0007669"/>
    <property type="project" value="InterPro"/>
</dbReference>
<dbReference type="NCBIfam" id="TIGR02532">
    <property type="entry name" value="IV_pilin_GFxxxE"/>
    <property type="match status" value="1"/>
</dbReference>
<evidence type="ECO:0000256" key="3">
    <source>
        <dbReference type="ARBA" id="ARBA00022692"/>
    </source>
</evidence>
<dbReference type="GO" id="GO:0016020">
    <property type="term" value="C:membrane"/>
    <property type="evidence" value="ECO:0007669"/>
    <property type="project" value="UniProtKB-SubCell"/>
</dbReference>
<dbReference type="Proteomes" id="UP001300672">
    <property type="component" value="Chromosome"/>
</dbReference>
<keyword evidence="4 6" id="KW-1133">Transmembrane helix</keyword>
<dbReference type="InterPro" id="IPR012902">
    <property type="entry name" value="N_methyl_site"/>
</dbReference>
<dbReference type="PRINTS" id="PR00885">
    <property type="entry name" value="BCTERIALGSPH"/>
</dbReference>
<dbReference type="Gene3D" id="3.55.40.10">
    <property type="entry name" value="minor pseudopilin epsh domain"/>
    <property type="match status" value="1"/>
</dbReference>
<proteinExistence type="predicted"/>
<dbReference type="InterPro" id="IPR045584">
    <property type="entry name" value="Pilin-like"/>
</dbReference>
<organism evidence="7">
    <name type="scientific">Candidatus Thiocaldithrix dubininis</name>
    <dbReference type="NCBI Taxonomy" id="3080823"/>
    <lineage>
        <taxon>Bacteria</taxon>
        <taxon>Pseudomonadati</taxon>
        <taxon>Pseudomonadota</taxon>
        <taxon>Gammaproteobacteria</taxon>
        <taxon>Thiotrichales</taxon>
        <taxon>Thiotrichaceae</taxon>
        <taxon>Candidatus Thiocaldithrix</taxon>
    </lineage>
</organism>
<dbReference type="GO" id="GO:0015628">
    <property type="term" value="P:protein secretion by the type II secretion system"/>
    <property type="evidence" value="ECO:0007669"/>
    <property type="project" value="InterPro"/>
</dbReference>
<dbReference type="KEGG" id="tdu:QJT80_14255"/>
<dbReference type="EMBL" id="CP124755">
    <property type="protein sequence ID" value="WGZ90634.1"/>
    <property type="molecule type" value="Genomic_DNA"/>
</dbReference>
<protein>
    <submittedName>
        <fullName evidence="7">Prepilin-type N-terminal cleavage/methylation domain-containing protein</fullName>
    </submittedName>
</protein>
<evidence type="ECO:0000256" key="5">
    <source>
        <dbReference type="ARBA" id="ARBA00023136"/>
    </source>
</evidence>
<feature type="transmembrane region" description="Helical" evidence="6">
    <location>
        <begin position="20"/>
        <end position="45"/>
    </location>
</feature>
<keyword evidence="3 6" id="KW-0812">Transmembrane</keyword>
<dbReference type="InterPro" id="IPR002416">
    <property type="entry name" value="T2SS_protein-GspH"/>
</dbReference>
<keyword evidence="2" id="KW-0488">Methylation</keyword>
<comment type="subcellular location">
    <subcellularLocation>
        <location evidence="1">Membrane</location>
        <topology evidence="1">Single-pass membrane protein</topology>
    </subcellularLocation>
</comment>
<evidence type="ECO:0000256" key="2">
    <source>
        <dbReference type="ARBA" id="ARBA00022481"/>
    </source>
</evidence>
<reference evidence="7" key="2">
    <citation type="submission" date="2023-04" db="EMBL/GenBank/DDBJ databases">
        <authorList>
            <person name="Beletskiy A.V."/>
            <person name="Mardanov A.V."/>
            <person name="Ravin N.V."/>
        </authorList>
    </citation>
    <scope>NUCLEOTIDE SEQUENCE</scope>
    <source>
        <strain evidence="7">GKL-01</strain>
    </source>
</reference>
<accession>A0AA95H968</accession>
<reference evidence="7" key="1">
    <citation type="journal article" date="2023" name="Int. J. Mol. Sci.">
        <title>Metagenomics Revealed a New Genus 'Candidatus Thiocaldithrix dubininis' gen. nov., sp. nov. and a New Species 'Candidatus Thiothrix putei' sp. nov. in the Family Thiotrichaceae, Some Members of Which Have Traits of Both Na+- and H+-Motive Energetics.</title>
        <authorList>
            <person name="Ravin N.V."/>
            <person name="Muntyan M.S."/>
            <person name="Smolyakov D.D."/>
            <person name="Rudenko T.S."/>
            <person name="Beletsky A.V."/>
            <person name="Mardanov A.V."/>
            <person name="Grabovich M.Y."/>
        </authorList>
    </citation>
    <scope>NUCLEOTIDE SEQUENCE</scope>
    <source>
        <strain evidence="7">GKL-01</strain>
    </source>
</reference>